<dbReference type="SUPFAM" id="SSF56935">
    <property type="entry name" value="Porins"/>
    <property type="match status" value="1"/>
</dbReference>
<name>A0A5J4QTY9_9ZZZZ</name>
<dbReference type="EMBL" id="SNRY01002608">
    <property type="protein sequence ID" value="KAA6324281.1"/>
    <property type="molecule type" value="Genomic_DNA"/>
</dbReference>
<feature type="domain" description="Alginate export" evidence="1">
    <location>
        <begin position="27"/>
        <end position="347"/>
    </location>
</feature>
<gene>
    <name evidence="2" type="ORF">EZS27_026372</name>
</gene>
<evidence type="ECO:0000313" key="2">
    <source>
        <dbReference type="EMBL" id="KAA6324281.1"/>
    </source>
</evidence>
<accession>A0A5J4QTY9</accession>
<evidence type="ECO:0000259" key="1">
    <source>
        <dbReference type="Pfam" id="PF13372"/>
    </source>
</evidence>
<protein>
    <recommendedName>
        <fullName evidence="1">Alginate export domain-containing protein</fullName>
    </recommendedName>
</protein>
<dbReference type="AlphaFoldDB" id="A0A5J4QTY9"/>
<dbReference type="InterPro" id="IPR025388">
    <property type="entry name" value="Alginate_export_dom"/>
</dbReference>
<sequence>MKKKIVFSIMFLFLFSFGTLIWGQNVKFDGEIRSRIEYRDGFKNLVADTLTGATVGGLRSRINLDYADEKIKAKVTLQDFRVYGETGTNNTKSSLGIYEAWGTYLFSSQFSATLGRQALEYDDKRLLSASNWSNTGNAHDLLLLKYELVDAFKLHFGTAWNNGADNDYEKIYNVTRSYKSLAFLWFSKPFGKLDFSAIWFNDTFHYGKTDTETDKKSFRNTIGGNLGLKKKEIPLSFYATGYYQFGHDMENKSLNAYLLALNAQYKFTDVWSIAVGADYYSGTSTKDSENGKNRTFNKLYGTNHSFNGSIEYWTTLPTQGLRDLYGGITFKPNAKFNIDATFHIFSVTKELPSTDKKALGSEIDITANYIISPQLSLQGGWSSYFKNEQTDILKKQTGIDTRFPQWAYVMLSFKPKFLNSK</sequence>
<dbReference type="Gene3D" id="2.40.160.100">
    <property type="match status" value="1"/>
</dbReference>
<dbReference type="InterPro" id="IPR053728">
    <property type="entry name" value="Alginate_Permeability_Chnl"/>
</dbReference>
<proteinExistence type="predicted"/>
<comment type="caution">
    <text evidence="2">The sequence shown here is derived from an EMBL/GenBank/DDBJ whole genome shotgun (WGS) entry which is preliminary data.</text>
</comment>
<organism evidence="2">
    <name type="scientific">termite gut metagenome</name>
    <dbReference type="NCBI Taxonomy" id="433724"/>
    <lineage>
        <taxon>unclassified sequences</taxon>
        <taxon>metagenomes</taxon>
        <taxon>organismal metagenomes</taxon>
    </lineage>
</organism>
<reference evidence="2" key="1">
    <citation type="submission" date="2019-03" db="EMBL/GenBank/DDBJ databases">
        <title>Single cell metagenomics reveals metabolic interactions within the superorganism composed of flagellate Streblomastix strix and complex community of Bacteroidetes bacteria on its surface.</title>
        <authorList>
            <person name="Treitli S.C."/>
            <person name="Kolisko M."/>
            <person name="Husnik F."/>
            <person name="Keeling P."/>
            <person name="Hampl V."/>
        </authorList>
    </citation>
    <scope>NUCLEOTIDE SEQUENCE</scope>
    <source>
        <strain evidence="2">STM</strain>
    </source>
</reference>
<dbReference type="Pfam" id="PF13372">
    <property type="entry name" value="Alginate_exp"/>
    <property type="match status" value="1"/>
</dbReference>